<proteinExistence type="predicted"/>
<sequence>MVTDNHGLIRVNRCNPRLRIGKLDLDCHPRRALRLKLYALR</sequence>
<gene>
    <name evidence="1" type="ordered locus">Oter_3461</name>
</gene>
<dbReference type="AlphaFoldDB" id="B1ZV71"/>
<evidence type="ECO:0000313" key="2">
    <source>
        <dbReference type="Proteomes" id="UP000007013"/>
    </source>
</evidence>
<dbReference type="HOGENOM" id="CLU_3273621_0_0_0"/>
<evidence type="ECO:0000313" key="1">
    <source>
        <dbReference type="EMBL" id="ACB76738.1"/>
    </source>
</evidence>
<accession>B1ZV71</accession>
<reference evidence="1 2" key="1">
    <citation type="journal article" date="2011" name="J. Bacteriol.">
        <title>Genome sequence of the verrucomicrobium Opitutus terrae PB90-1, an abundant inhabitant of rice paddy soil ecosystems.</title>
        <authorList>
            <person name="van Passel M.W."/>
            <person name="Kant R."/>
            <person name="Palva A."/>
            <person name="Copeland A."/>
            <person name="Lucas S."/>
            <person name="Lapidus A."/>
            <person name="Glavina del Rio T."/>
            <person name="Pitluck S."/>
            <person name="Goltsman E."/>
            <person name="Clum A."/>
            <person name="Sun H."/>
            <person name="Schmutz J."/>
            <person name="Larimer F.W."/>
            <person name="Land M.L."/>
            <person name="Hauser L."/>
            <person name="Kyrpides N."/>
            <person name="Mikhailova N."/>
            <person name="Richardson P.P."/>
            <person name="Janssen P.H."/>
            <person name="de Vos W.M."/>
            <person name="Smidt H."/>
        </authorList>
    </citation>
    <scope>NUCLEOTIDE SEQUENCE [LARGE SCALE GENOMIC DNA]</scope>
    <source>
        <strain evidence="2">DSM 11246 / JCM 15787 / PB90-1</strain>
    </source>
</reference>
<dbReference type="Proteomes" id="UP000007013">
    <property type="component" value="Chromosome"/>
</dbReference>
<organism evidence="1 2">
    <name type="scientific">Opitutus terrae (strain DSM 11246 / JCM 15787 / PB90-1)</name>
    <dbReference type="NCBI Taxonomy" id="452637"/>
    <lineage>
        <taxon>Bacteria</taxon>
        <taxon>Pseudomonadati</taxon>
        <taxon>Verrucomicrobiota</taxon>
        <taxon>Opitutia</taxon>
        <taxon>Opitutales</taxon>
        <taxon>Opitutaceae</taxon>
        <taxon>Opitutus</taxon>
    </lineage>
</organism>
<protein>
    <submittedName>
        <fullName evidence="1">Uncharacterized protein</fullName>
    </submittedName>
</protein>
<name>B1ZV71_OPITP</name>
<dbReference type="KEGG" id="ote:Oter_3461"/>
<keyword evidence="2" id="KW-1185">Reference proteome</keyword>
<dbReference type="EMBL" id="CP001032">
    <property type="protein sequence ID" value="ACB76738.1"/>
    <property type="molecule type" value="Genomic_DNA"/>
</dbReference>